<comment type="caution">
    <text evidence="5">The sequence shown here is derived from an EMBL/GenBank/DDBJ whole genome shotgun (WGS) entry which is preliminary data.</text>
</comment>
<evidence type="ECO:0000256" key="3">
    <source>
        <dbReference type="PROSITE-ProRule" id="PRU00339"/>
    </source>
</evidence>
<dbReference type="Gene3D" id="3.40.50.300">
    <property type="entry name" value="P-loop containing nucleotide triphosphate hydrolases"/>
    <property type="match status" value="1"/>
</dbReference>
<dbReference type="CDD" id="cd03801">
    <property type="entry name" value="GT4_PimA-like"/>
    <property type="match status" value="1"/>
</dbReference>
<evidence type="ECO:0000256" key="2">
    <source>
        <dbReference type="ARBA" id="ARBA00022803"/>
    </source>
</evidence>
<dbReference type="PROSITE" id="PS50005">
    <property type="entry name" value="TPR"/>
    <property type="match status" value="1"/>
</dbReference>
<evidence type="ECO:0000313" key="5">
    <source>
        <dbReference type="EMBL" id="CAH3178280.1"/>
    </source>
</evidence>
<keyword evidence="6" id="KW-1185">Reference proteome</keyword>
<dbReference type="Pfam" id="PF13424">
    <property type="entry name" value="TPR_12"/>
    <property type="match status" value="2"/>
</dbReference>
<dbReference type="Gene3D" id="3.40.50.2000">
    <property type="entry name" value="Glycogen Phosphorylase B"/>
    <property type="match status" value="2"/>
</dbReference>
<sequence>MASLEAGEISPRFDKLLKDVVGDLSPEELKYAVSSIKTNFEKGQFEDKGDQDLYSCLHLFANQGLVSEDNLTLLEKFVVTPQTSKKEGIEAKIRGFKAIRLQEIEEPTAATRKELTGRHTDLENVMSKLTTGGSSVLNLYGSSGVGKTRLATEVVSQWQGTMKFKVDLREVERLEDVHVQVLQALMIGSKETTTVSYEANPVIFKMRHLRQRGRGDILLLLDNVDQFSGGNSKAATSLNNDFVTFLQRLTTGRAKSSLKILLTSRSAFRHGVENYEVKGLEKVSSGELLQRQGTPAIHGSQRERLVEMCRGKPLLLNGMASVLRQEIADAERLLGTIEQELEVEPSQDTENEATEKTETFDFKEEGIDVEQLSCLRKMFFFLPSKTLKDSAVSMSLFCRPFSLEAAAEILGVNVSEAAIRMEGMRNSQVVSVVPEAKELLYDIHPLMRKFLKSIGNSKAFVEAYQKAKDHFCYFFLSRLKTIAALLDKEYVKAFDTFDFDRYNFELALELSLKSSHLMIPMKNTEIVRICYLLEATLIDQKRRRTIFHAWAEKVEEDGKQGSMFQAEMRSWEALQVLNLEGWHKAAKVVQEARELLKRVPRESKKTEVFKFAKSSCLFVEGEVFNRAGNWPKALKRLSSSLEIMEDQLKNHISTCRCLNAIGNCYSNLGKPEEAIKFYTRAYERRQDLSGSKEHFDLPLFRSQTGTAYESMAIQEYLKNRTMTPQAEINFRKAIEYYQEALDLAKELKLTGILYTALYNRNIANAHSWLMEFEKAKPFAYNGYQIRKDILGKHPLTARSTFQMAEISRSLEDYDEAEEYYEEAWEIEKSLGQGNHSEVRDRIIKSYEEMLPKGRKRAFQKEVLEFYQRSWDEEKSFEGFQFSQANMKIIDAINERLGEEADVKTRRKYQSEALWFYEGAWNSPDTKSLPYEQREHILATLLRLRKQAKNEALFNKYQEDSVRFCDKMWKKNSSEMEQWKRTQLLTVLQNTATSLAIAYTRKADMYRSLEQKFKTGTFPFVASEQCPDDDGNNERSDDDDDDSDDFSDDDSVSGQGGCDGAGDASGKNETNDNIGSTEGDEITKERESPRKSNKRSQQGQVVGLDGERKRQNPSDGSLPSTSEFQVPLVKNEGLVAVEFPKQLKSTGGNLSLYSDNADGGASNSVLARRPLRVTSVGDEWGSSKGGLSTLNRELAKHLARQPEVEVTCLLLNYSEKEEQEAGECNVRLAKPQAMPGSDPIMRLCFPSDDLGIDVVIGHGQKLGAPAQIIAKRRKCKRVHIVHTASEECAMFKEGETAIPEGEEKHRTEIDLCKEADVVVTIGPKLKEAISASLRPHGRDEHVINITPGIFSEFAKLEQARQEMEQFRILVFGSGNVEDTELKGYDIAAEAVAGLKDESYLLQFVGAPKGKEEEVKKELLKCKIPRTQLRVGRFAESRDEIKDLLLTVDLAILPSRTEGFGLTALEALSAGLPILVGNNSGFGKAIRDVKFGSSCVVCSDDPEKWAEAIKRVRQTTRKLRLEEACSLREAYDEKYKWETQCEMLVQKLRHILE</sequence>
<keyword evidence="1" id="KW-0677">Repeat</keyword>
<dbReference type="SMART" id="SM00028">
    <property type="entry name" value="TPR"/>
    <property type="match status" value="5"/>
</dbReference>
<dbReference type="EMBL" id="CALNXK010000237">
    <property type="protein sequence ID" value="CAH3178280.1"/>
    <property type="molecule type" value="Genomic_DNA"/>
</dbReference>
<name>A0ABN8RFT7_9CNID</name>
<gene>
    <name evidence="5" type="ORF">PLOB_00020254</name>
</gene>
<dbReference type="InterPro" id="IPR019734">
    <property type="entry name" value="TPR_rpt"/>
</dbReference>
<dbReference type="PRINTS" id="PR00364">
    <property type="entry name" value="DISEASERSIST"/>
</dbReference>
<dbReference type="InterPro" id="IPR011990">
    <property type="entry name" value="TPR-like_helical_dom_sf"/>
</dbReference>
<reference evidence="5 6" key="1">
    <citation type="submission" date="2022-05" db="EMBL/GenBank/DDBJ databases">
        <authorList>
            <consortium name="Genoscope - CEA"/>
            <person name="William W."/>
        </authorList>
    </citation>
    <scope>NUCLEOTIDE SEQUENCE [LARGE SCALE GENOMIC DNA]</scope>
</reference>
<dbReference type="InterPro" id="IPR027417">
    <property type="entry name" value="P-loop_NTPase"/>
</dbReference>
<feature type="compositionally biased region" description="Acidic residues" evidence="4">
    <location>
        <begin position="1025"/>
        <end position="1050"/>
    </location>
</feature>
<dbReference type="PANTHER" id="PTHR45641">
    <property type="entry name" value="TETRATRICOPEPTIDE REPEAT PROTEIN (AFU_ORTHOLOGUE AFUA_6G03870)"/>
    <property type="match status" value="1"/>
</dbReference>
<feature type="repeat" description="TPR" evidence="3">
    <location>
        <begin position="797"/>
        <end position="830"/>
    </location>
</feature>
<evidence type="ECO:0000256" key="1">
    <source>
        <dbReference type="ARBA" id="ARBA00022737"/>
    </source>
</evidence>
<keyword evidence="2 3" id="KW-0802">TPR repeat</keyword>
<dbReference type="SUPFAM" id="SSF48452">
    <property type="entry name" value="TPR-like"/>
    <property type="match status" value="2"/>
</dbReference>
<feature type="region of interest" description="Disordered" evidence="4">
    <location>
        <begin position="1018"/>
        <end position="1124"/>
    </location>
</feature>
<organism evidence="5 6">
    <name type="scientific">Porites lobata</name>
    <dbReference type="NCBI Taxonomy" id="104759"/>
    <lineage>
        <taxon>Eukaryota</taxon>
        <taxon>Metazoa</taxon>
        <taxon>Cnidaria</taxon>
        <taxon>Anthozoa</taxon>
        <taxon>Hexacorallia</taxon>
        <taxon>Scleractinia</taxon>
        <taxon>Fungiina</taxon>
        <taxon>Poritidae</taxon>
        <taxon>Porites</taxon>
    </lineage>
</organism>
<feature type="compositionally biased region" description="Polar residues" evidence="4">
    <location>
        <begin position="1112"/>
        <end position="1123"/>
    </location>
</feature>
<proteinExistence type="predicted"/>
<feature type="compositionally biased region" description="Polar residues" evidence="4">
    <location>
        <begin position="1066"/>
        <end position="1075"/>
    </location>
</feature>
<dbReference type="Pfam" id="PF20706">
    <property type="entry name" value="GT4-conflict"/>
    <property type="match status" value="1"/>
</dbReference>
<protein>
    <submittedName>
        <fullName evidence="5">Uncharacterized protein</fullName>
    </submittedName>
</protein>
<dbReference type="Proteomes" id="UP001159405">
    <property type="component" value="Unassembled WGS sequence"/>
</dbReference>
<evidence type="ECO:0000256" key="4">
    <source>
        <dbReference type="SAM" id="MobiDB-lite"/>
    </source>
</evidence>
<dbReference type="SUPFAM" id="SSF53756">
    <property type="entry name" value="UDP-Glycosyltransferase/glycogen phosphorylase"/>
    <property type="match status" value="1"/>
</dbReference>
<dbReference type="PANTHER" id="PTHR45641:SF19">
    <property type="entry name" value="NEPHROCYSTIN-3"/>
    <property type="match status" value="1"/>
</dbReference>
<dbReference type="SUPFAM" id="SSF52540">
    <property type="entry name" value="P-loop containing nucleoside triphosphate hydrolases"/>
    <property type="match status" value="1"/>
</dbReference>
<feature type="compositionally biased region" description="Basic and acidic residues" evidence="4">
    <location>
        <begin position="1080"/>
        <end position="1089"/>
    </location>
</feature>
<accession>A0ABN8RFT7</accession>
<evidence type="ECO:0000313" key="6">
    <source>
        <dbReference type="Proteomes" id="UP001159405"/>
    </source>
</evidence>
<dbReference type="Gene3D" id="1.25.40.10">
    <property type="entry name" value="Tetratricopeptide repeat domain"/>
    <property type="match status" value="2"/>
</dbReference>